<comment type="caution">
    <text evidence="7">The sequence shown here is derived from an EMBL/GenBank/DDBJ whole genome shotgun (WGS) entry which is preliminary data.</text>
</comment>
<dbReference type="InterPro" id="IPR023296">
    <property type="entry name" value="Glyco_hydro_beta-prop_sf"/>
</dbReference>
<gene>
    <name evidence="7" type="ORF">HNR06_004537</name>
</gene>
<dbReference type="Gene3D" id="2.60.120.200">
    <property type="match status" value="1"/>
</dbReference>
<dbReference type="RefSeq" id="WP_179811198.1">
    <property type="nucleotide sequence ID" value="NZ_JACCHL010000001.1"/>
</dbReference>
<evidence type="ECO:0000256" key="2">
    <source>
        <dbReference type="ARBA" id="ARBA00022801"/>
    </source>
</evidence>
<sequence>MTEPEKLPPGVLPTRPVLGGFHPDPTVCRVDDVFYLACSSFEYAPGIPLFRSSDLLTWERIGSVMDRPSQLELSDAAPSGGVYAPTLRHHDGTFFLVTTNVSDGPGHLLMTATDPAGAWSDPVRVRGAGGVDPDIAWDEDGRCLLTWADGGIRQAPLDPGTGDLLSEPRPLWSGTGGRDPEAPHLYRVGRWWYLVIAEGGTGAGHAATVARAPSPTGPFEPCPHQPLLTARGGPGPVQNTGHADLVERPDGSWAMVFLGVRPSGSFPGWHVLGRETFAAEVAWRDGWPVVAGPVEPEETPAVRTPLGDGVIGADWVGAGVFPERVLRWSRGRWRMSARGAEPVFVGHRQEHTTMTVRAGIDAHEGTGALEVRVDPVHRFALEVDGARVSAVARVGPLTTVLGEAPATADTVLELRVVRPTAPEHSRERGPDVVVAAVRTPERTVELARMDGRYLSTETAGGFTGRMVGVSCASGEIDVRFVEYLGGA</sequence>
<keyword evidence="3 6" id="KW-0326">Glycosidase</keyword>
<dbReference type="GO" id="GO:0004553">
    <property type="term" value="F:hydrolase activity, hydrolyzing O-glycosyl compounds"/>
    <property type="evidence" value="ECO:0007669"/>
    <property type="project" value="InterPro"/>
</dbReference>
<evidence type="ECO:0000313" key="7">
    <source>
        <dbReference type="EMBL" id="NYH54948.1"/>
    </source>
</evidence>
<organism evidence="7 8">
    <name type="scientific">Nocardiopsis sinuspersici</name>
    <dbReference type="NCBI Taxonomy" id="501010"/>
    <lineage>
        <taxon>Bacteria</taxon>
        <taxon>Bacillati</taxon>
        <taxon>Actinomycetota</taxon>
        <taxon>Actinomycetes</taxon>
        <taxon>Streptosporangiales</taxon>
        <taxon>Nocardiopsidaceae</taxon>
        <taxon>Nocardiopsis</taxon>
    </lineage>
</organism>
<comment type="similarity">
    <text evidence="1 6">Belongs to the glycosyl hydrolase 43 family.</text>
</comment>
<dbReference type="InterPro" id="IPR051795">
    <property type="entry name" value="Glycosyl_Hydrlase_43"/>
</dbReference>
<evidence type="ECO:0000256" key="5">
    <source>
        <dbReference type="PIRSR" id="PIRSR606710-2"/>
    </source>
</evidence>
<evidence type="ECO:0008006" key="9">
    <source>
        <dbReference type="Google" id="ProtNLM"/>
    </source>
</evidence>
<reference evidence="7 8" key="1">
    <citation type="submission" date="2020-07" db="EMBL/GenBank/DDBJ databases">
        <title>Sequencing the genomes of 1000 actinobacteria strains.</title>
        <authorList>
            <person name="Klenk H.-P."/>
        </authorList>
    </citation>
    <scope>NUCLEOTIDE SEQUENCE [LARGE SCALE GENOMIC DNA]</scope>
    <source>
        <strain evidence="7 8">DSM 45278</strain>
    </source>
</reference>
<accession>A0A7Z0BKK8</accession>
<dbReference type="Proteomes" id="UP000584931">
    <property type="component" value="Unassembled WGS sequence"/>
</dbReference>
<evidence type="ECO:0000256" key="1">
    <source>
        <dbReference type="ARBA" id="ARBA00009865"/>
    </source>
</evidence>
<dbReference type="CDD" id="cd18617">
    <property type="entry name" value="GH43_XynB-like"/>
    <property type="match status" value="1"/>
</dbReference>
<dbReference type="PANTHER" id="PTHR42812">
    <property type="entry name" value="BETA-XYLOSIDASE"/>
    <property type="match status" value="1"/>
</dbReference>
<dbReference type="AlphaFoldDB" id="A0A7Z0BKK8"/>
<feature type="active site" description="Proton donor" evidence="4">
    <location>
        <position position="181"/>
    </location>
</feature>
<evidence type="ECO:0000256" key="6">
    <source>
        <dbReference type="RuleBase" id="RU361187"/>
    </source>
</evidence>
<dbReference type="InterPro" id="IPR006710">
    <property type="entry name" value="Glyco_hydro_43"/>
</dbReference>
<feature type="active site" description="Proton acceptor" evidence="4">
    <location>
        <position position="24"/>
    </location>
</feature>
<dbReference type="SUPFAM" id="SSF75005">
    <property type="entry name" value="Arabinanase/levansucrase/invertase"/>
    <property type="match status" value="1"/>
</dbReference>
<dbReference type="EMBL" id="JACCHL010000001">
    <property type="protein sequence ID" value="NYH54948.1"/>
    <property type="molecule type" value="Genomic_DNA"/>
</dbReference>
<evidence type="ECO:0000256" key="4">
    <source>
        <dbReference type="PIRSR" id="PIRSR606710-1"/>
    </source>
</evidence>
<evidence type="ECO:0000313" key="8">
    <source>
        <dbReference type="Proteomes" id="UP000584931"/>
    </source>
</evidence>
<dbReference type="GO" id="GO:0005975">
    <property type="term" value="P:carbohydrate metabolic process"/>
    <property type="evidence" value="ECO:0007669"/>
    <property type="project" value="InterPro"/>
</dbReference>
<keyword evidence="2 6" id="KW-0378">Hydrolase</keyword>
<dbReference type="Pfam" id="PF04616">
    <property type="entry name" value="Glyco_hydro_43"/>
    <property type="match status" value="1"/>
</dbReference>
<protein>
    <recommendedName>
        <fullName evidence="9">Glycoside hydrolase</fullName>
    </recommendedName>
</protein>
<dbReference type="Gene3D" id="2.115.10.20">
    <property type="entry name" value="Glycosyl hydrolase domain, family 43"/>
    <property type="match status" value="1"/>
</dbReference>
<name>A0A7Z0BKK8_9ACTN</name>
<dbReference type="PANTHER" id="PTHR42812:SF12">
    <property type="entry name" value="BETA-XYLOSIDASE-RELATED"/>
    <property type="match status" value="1"/>
</dbReference>
<evidence type="ECO:0000256" key="3">
    <source>
        <dbReference type="ARBA" id="ARBA00023295"/>
    </source>
</evidence>
<proteinExistence type="inferred from homology"/>
<feature type="site" description="Important for catalytic activity, responsible for pKa modulation of the active site Glu and correct orientation of both the proton donor and substrate" evidence="5">
    <location>
        <position position="132"/>
    </location>
</feature>